<feature type="region of interest" description="Disordered" evidence="1">
    <location>
        <begin position="177"/>
        <end position="208"/>
    </location>
</feature>
<dbReference type="OrthoDB" id="288124at2"/>
<feature type="transmembrane region" description="Helical" evidence="2">
    <location>
        <begin position="66"/>
        <end position="88"/>
    </location>
</feature>
<dbReference type="PANTHER" id="PTHR45737">
    <property type="entry name" value="VON WILLEBRAND FACTOR A DOMAIN-CONTAINING PROTEIN 5A"/>
    <property type="match status" value="1"/>
</dbReference>
<evidence type="ECO:0000259" key="3">
    <source>
        <dbReference type="PROSITE" id="PS50234"/>
    </source>
</evidence>
<dbReference type="SUPFAM" id="SSF53300">
    <property type="entry name" value="vWA-like"/>
    <property type="match status" value="1"/>
</dbReference>
<dbReference type="Gene3D" id="3.40.50.410">
    <property type="entry name" value="von Willebrand factor, type A domain"/>
    <property type="match status" value="1"/>
</dbReference>
<name>A0A1C3E547_9PLAN</name>
<dbReference type="Proteomes" id="UP000094828">
    <property type="component" value="Unassembled WGS sequence"/>
</dbReference>
<evidence type="ECO:0000256" key="1">
    <source>
        <dbReference type="SAM" id="MobiDB-lite"/>
    </source>
</evidence>
<feature type="compositionally biased region" description="Gly residues" evidence="1">
    <location>
        <begin position="190"/>
        <end position="208"/>
    </location>
</feature>
<dbReference type="AlphaFoldDB" id="A0A1C3E547"/>
<gene>
    <name evidence="4" type="ORF">A6X21_11560</name>
</gene>
<feature type="domain" description="VWFA" evidence="3">
    <location>
        <begin position="222"/>
        <end position="385"/>
    </location>
</feature>
<dbReference type="InterPro" id="IPR002035">
    <property type="entry name" value="VWF_A"/>
</dbReference>
<keyword evidence="2" id="KW-0812">Transmembrane</keyword>
<keyword evidence="2" id="KW-0472">Membrane</keyword>
<evidence type="ECO:0000313" key="4">
    <source>
        <dbReference type="EMBL" id="ODA28371.1"/>
    </source>
</evidence>
<dbReference type="PANTHER" id="PTHR45737:SF6">
    <property type="entry name" value="VON WILLEBRAND FACTOR A DOMAIN-CONTAINING PROTEIN 5A"/>
    <property type="match status" value="1"/>
</dbReference>
<comment type="caution">
    <text evidence="4">The sequence shown here is derived from an EMBL/GenBank/DDBJ whole genome shotgun (WGS) entry which is preliminary data.</text>
</comment>
<dbReference type="Pfam" id="PF13768">
    <property type="entry name" value="VWA_3"/>
    <property type="match status" value="1"/>
</dbReference>
<sequence>MTASRDYQRNGDLRKSSLNNRELAEAESYGKPGPDRAGCKSWPHSIWQESCRETAMVKRLMSSTSFRGMIVSASLHAALLVLLSLIVFKAKELPDHPLLTTSWADQESRQEPLSAVVSVIEPDALDPLTKDQTRMDQGGSAEVLLAEDRLSMVDDHILEANPSMLLELQPAVPGAVAKPARNTKASGKNRTGGSGNGKGVGKGNGRGAAGQGIFTRSSAARKVVYVVDCSLSMNAPHPPTYYRTGVPATRFQRVQLELVQAVETLPEETEFSIVFFSDRAFAMPGEAMVVASQENKVKVLKWVASSMTMSGGTDPREALSVALKMEPQVIYLLSDGSFHPVIQQDLLKLQQDRIQIHTIALGESAAETVLKQISDRNRGEFSFVP</sequence>
<protein>
    <recommendedName>
        <fullName evidence="3">VWFA domain-containing protein</fullName>
    </recommendedName>
</protein>
<evidence type="ECO:0000313" key="5">
    <source>
        <dbReference type="Proteomes" id="UP000094828"/>
    </source>
</evidence>
<keyword evidence="5" id="KW-1185">Reference proteome</keyword>
<dbReference type="EMBL" id="LYDR01000152">
    <property type="protein sequence ID" value="ODA28371.1"/>
    <property type="molecule type" value="Genomic_DNA"/>
</dbReference>
<dbReference type="SMART" id="SM00327">
    <property type="entry name" value="VWA"/>
    <property type="match status" value="1"/>
</dbReference>
<dbReference type="STRING" id="1841610.A6X21_11560"/>
<keyword evidence="2" id="KW-1133">Transmembrane helix</keyword>
<feature type="compositionally biased region" description="Basic and acidic residues" evidence="1">
    <location>
        <begin position="1"/>
        <end position="15"/>
    </location>
</feature>
<organism evidence="4 5">
    <name type="scientific">Planctopirus hydrillae</name>
    <dbReference type="NCBI Taxonomy" id="1841610"/>
    <lineage>
        <taxon>Bacteria</taxon>
        <taxon>Pseudomonadati</taxon>
        <taxon>Planctomycetota</taxon>
        <taxon>Planctomycetia</taxon>
        <taxon>Planctomycetales</taxon>
        <taxon>Planctomycetaceae</taxon>
        <taxon>Planctopirus</taxon>
    </lineage>
</organism>
<dbReference type="CDD" id="cd00198">
    <property type="entry name" value="vWFA"/>
    <property type="match status" value="1"/>
</dbReference>
<feature type="region of interest" description="Disordered" evidence="1">
    <location>
        <begin position="1"/>
        <end position="38"/>
    </location>
</feature>
<proteinExistence type="predicted"/>
<dbReference type="InterPro" id="IPR036465">
    <property type="entry name" value="vWFA_dom_sf"/>
</dbReference>
<reference evidence="4 5" key="1">
    <citation type="submission" date="2016-05" db="EMBL/GenBank/DDBJ databases">
        <title>Genomic and physiological characterization of Planctopirus sp. isolated from fresh water lake.</title>
        <authorList>
            <person name="Subhash Y."/>
            <person name="Ramana C."/>
        </authorList>
    </citation>
    <scope>NUCLEOTIDE SEQUENCE [LARGE SCALE GENOMIC DNA]</scope>
    <source>
        <strain evidence="4 5">JC280</strain>
    </source>
</reference>
<evidence type="ECO:0000256" key="2">
    <source>
        <dbReference type="SAM" id="Phobius"/>
    </source>
</evidence>
<dbReference type="PROSITE" id="PS50234">
    <property type="entry name" value="VWFA"/>
    <property type="match status" value="1"/>
</dbReference>
<accession>A0A1C3E547</accession>